<feature type="transmembrane region" description="Helical" evidence="1">
    <location>
        <begin position="320"/>
        <end position="342"/>
    </location>
</feature>
<proteinExistence type="predicted"/>
<evidence type="ECO:0000313" key="3">
    <source>
        <dbReference type="Proteomes" id="UP000289200"/>
    </source>
</evidence>
<name>A0A3S4B6X4_9BRAD</name>
<feature type="transmembrane region" description="Helical" evidence="1">
    <location>
        <begin position="402"/>
        <end position="420"/>
    </location>
</feature>
<sequence>MERAIARVSETPADGTAGRGPARRVVIVGGLAAFLLMAAAVVWLMPPNMDEMLPFHVLACRTHPASVLNSFREPCDGSYLLHGPFGLTVQRAYGYVGGLSSFLYAPFHAAAPGLVTQYLVGLGWLGLFAALLSRLSSRPGLAFWLTLSFFPFVYQFTHDTGPIRIAAVAFPAAALLVRAVAGRGLMLQGIGGALTGVLFTLALEDKPFFVYLLPAAVIFAATGLVTPAAALRPSSAEEWRTVLRRAVNAWPFGLGFTIVFAIGAALVLFSTTADGSVYLDALRRSRQALPTSLILDLNIGYLGAWSTFAHRVYDAPPKTILTLLQVATVAFYAASAAAAVMWMGRALLSVRIVLLGACFAALAVVFLATGNVWAGHHAVFLLIPLVAILIEIVAAAPRRAATALMAAYLGLGVVSAAAVFSRAPQIQSSPERDRIIAAVNRDEEAAGSIVNHSAWGIYYIHALYAPRPALVVYTEPLVEKDARAILDIARRTGRRTLYQTCFGPDCTVLSLDAAFGGAVSFREVPLGTRHWRLFTATVAP</sequence>
<keyword evidence="1" id="KW-0812">Transmembrane</keyword>
<keyword evidence="1" id="KW-1133">Transmembrane helix</keyword>
<keyword evidence="1" id="KW-0472">Membrane</keyword>
<feature type="transmembrane region" description="Helical" evidence="1">
    <location>
        <begin position="348"/>
        <end position="367"/>
    </location>
</feature>
<feature type="transmembrane region" description="Helical" evidence="1">
    <location>
        <begin position="25"/>
        <end position="45"/>
    </location>
</feature>
<evidence type="ECO:0000313" key="2">
    <source>
        <dbReference type="EMBL" id="VCU10649.1"/>
    </source>
</evidence>
<dbReference type="RefSeq" id="WP_129610731.1">
    <property type="nucleotide sequence ID" value="NZ_UWOC01000175.1"/>
</dbReference>
<accession>A0A3S4B6X4</accession>
<dbReference type="OrthoDB" id="9990932at2"/>
<comment type="caution">
    <text evidence="2">The sequence shown here is derived from an EMBL/GenBank/DDBJ whole genome shotgun (WGS) entry which is preliminary data.</text>
</comment>
<feature type="transmembrane region" description="Helical" evidence="1">
    <location>
        <begin position="209"/>
        <end position="231"/>
    </location>
</feature>
<keyword evidence="3" id="KW-1185">Reference proteome</keyword>
<feature type="transmembrane region" description="Helical" evidence="1">
    <location>
        <begin position="139"/>
        <end position="157"/>
    </location>
</feature>
<dbReference type="AlphaFoldDB" id="A0A3S4B6X4"/>
<reference evidence="3" key="1">
    <citation type="submission" date="2018-10" db="EMBL/GenBank/DDBJ databases">
        <authorList>
            <person name="Peiro R."/>
            <person name="Begona"/>
            <person name="Cbmso G."/>
            <person name="Lopez M."/>
            <person name="Gonzalez S."/>
            <person name="Sacristan E."/>
            <person name="Castillo E."/>
        </authorList>
    </citation>
    <scope>NUCLEOTIDE SEQUENCE [LARGE SCALE GENOMIC DNA]</scope>
</reference>
<evidence type="ECO:0008006" key="4">
    <source>
        <dbReference type="Google" id="ProtNLM"/>
    </source>
</evidence>
<feature type="transmembrane region" description="Helical" evidence="1">
    <location>
        <begin position="252"/>
        <end position="269"/>
    </location>
</feature>
<feature type="transmembrane region" description="Helical" evidence="1">
    <location>
        <begin position="289"/>
        <end position="308"/>
    </location>
</feature>
<gene>
    <name evidence="2" type="ORF">RHODGE_RHODGE_03851</name>
</gene>
<feature type="transmembrane region" description="Helical" evidence="1">
    <location>
        <begin position="379"/>
        <end position="396"/>
    </location>
</feature>
<dbReference type="EMBL" id="UWOC01000175">
    <property type="protein sequence ID" value="VCU10649.1"/>
    <property type="molecule type" value="Genomic_DNA"/>
</dbReference>
<feature type="transmembrane region" description="Helical" evidence="1">
    <location>
        <begin position="185"/>
        <end position="203"/>
    </location>
</feature>
<feature type="transmembrane region" description="Helical" evidence="1">
    <location>
        <begin position="109"/>
        <end position="132"/>
    </location>
</feature>
<evidence type="ECO:0000256" key="1">
    <source>
        <dbReference type="SAM" id="Phobius"/>
    </source>
</evidence>
<dbReference type="Proteomes" id="UP000289200">
    <property type="component" value="Unassembled WGS sequence"/>
</dbReference>
<organism evidence="2 3">
    <name type="scientific">Rhodoplanes serenus</name>
    <dbReference type="NCBI Taxonomy" id="200615"/>
    <lineage>
        <taxon>Bacteria</taxon>
        <taxon>Pseudomonadati</taxon>
        <taxon>Pseudomonadota</taxon>
        <taxon>Alphaproteobacteria</taxon>
        <taxon>Hyphomicrobiales</taxon>
        <taxon>Nitrobacteraceae</taxon>
        <taxon>Rhodoplanes</taxon>
    </lineage>
</organism>
<protein>
    <recommendedName>
        <fullName evidence="4">Glycosyltransferase RgtA/B/C/D-like domain-containing protein</fullName>
    </recommendedName>
</protein>